<dbReference type="AlphaFoldDB" id="A0AAN6T4A2"/>
<name>A0AAN6T4A2_9PEZI</name>
<evidence type="ECO:0000313" key="2">
    <source>
        <dbReference type="EMBL" id="KAK4103512.1"/>
    </source>
</evidence>
<keyword evidence="3" id="KW-1185">Reference proteome</keyword>
<proteinExistence type="predicted"/>
<sequence length="256" mass="27931">MAPQTCANGRPIYKLGFCRRRHAVFSPNCTCWAPPGPALFLVCRTLSESARHVFFSRNRFIICDDKAYPIWRLPSLQPGSSPGPGELPNSLIQRDSYTYVFKNFAASEFLRDIMPAPALARPRPPPLPRASLPALPLGDLAGAGTPGSAGLASRDESNGAPDPAEATAEEAAALLGAYTNLLVRTAPGTGGGAGARPRALLRPLLLPSYDPWLERRDLKERLERYVMGARYESLYTGGREEPAPSDWDEMYFDKAQ</sequence>
<organism evidence="2 3">
    <name type="scientific">Parathielavia hyrcaniae</name>
    <dbReference type="NCBI Taxonomy" id="113614"/>
    <lineage>
        <taxon>Eukaryota</taxon>
        <taxon>Fungi</taxon>
        <taxon>Dikarya</taxon>
        <taxon>Ascomycota</taxon>
        <taxon>Pezizomycotina</taxon>
        <taxon>Sordariomycetes</taxon>
        <taxon>Sordariomycetidae</taxon>
        <taxon>Sordariales</taxon>
        <taxon>Chaetomiaceae</taxon>
        <taxon>Parathielavia</taxon>
    </lineage>
</organism>
<feature type="region of interest" description="Disordered" evidence="1">
    <location>
        <begin position="237"/>
        <end position="256"/>
    </location>
</feature>
<dbReference type="EMBL" id="MU863628">
    <property type="protein sequence ID" value="KAK4103512.1"/>
    <property type="molecule type" value="Genomic_DNA"/>
</dbReference>
<feature type="region of interest" description="Disordered" evidence="1">
    <location>
        <begin position="144"/>
        <end position="166"/>
    </location>
</feature>
<comment type="caution">
    <text evidence="2">The sequence shown here is derived from an EMBL/GenBank/DDBJ whole genome shotgun (WGS) entry which is preliminary data.</text>
</comment>
<accession>A0AAN6T4A2</accession>
<gene>
    <name evidence="2" type="ORF">N658DRAFT_505199</name>
</gene>
<reference evidence="2" key="2">
    <citation type="submission" date="2023-05" db="EMBL/GenBank/DDBJ databases">
        <authorList>
            <consortium name="Lawrence Berkeley National Laboratory"/>
            <person name="Steindorff A."/>
            <person name="Hensen N."/>
            <person name="Bonometti L."/>
            <person name="Westerberg I."/>
            <person name="Brannstrom I.O."/>
            <person name="Guillou S."/>
            <person name="Cros-Aarteil S."/>
            <person name="Calhoun S."/>
            <person name="Haridas S."/>
            <person name="Kuo A."/>
            <person name="Mondo S."/>
            <person name="Pangilinan J."/>
            <person name="Riley R."/>
            <person name="Labutti K."/>
            <person name="Andreopoulos B."/>
            <person name="Lipzen A."/>
            <person name="Chen C."/>
            <person name="Yanf M."/>
            <person name="Daum C."/>
            <person name="Ng V."/>
            <person name="Clum A."/>
            <person name="Ohm R."/>
            <person name="Martin F."/>
            <person name="Silar P."/>
            <person name="Natvig D."/>
            <person name="Lalanne C."/>
            <person name="Gautier V."/>
            <person name="Ament-Velasquez S.L."/>
            <person name="Kruys A."/>
            <person name="Hutchinson M.I."/>
            <person name="Powell A.J."/>
            <person name="Barry K."/>
            <person name="Miller A.N."/>
            <person name="Grigoriev I.V."/>
            <person name="Debuchy R."/>
            <person name="Gladieux P."/>
            <person name="Thoren M.H."/>
            <person name="Johannesson H."/>
        </authorList>
    </citation>
    <scope>NUCLEOTIDE SEQUENCE</scope>
    <source>
        <strain evidence="2">CBS 757.83</strain>
    </source>
</reference>
<reference evidence="2" key="1">
    <citation type="journal article" date="2023" name="Mol. Phylogenet. Evol.">
        <title>Genome-scale phylogeny and comparative genomics of the fungal order Sordariales.</title>
        <authorList>
            <person name="Hensen N."/>
            <person name="Bonometti L."/>
            <person name="Westerberg I."/>
            <person name="Brannstrom I.O."/>
            <person name="Guillou S."/>
            <person name="Cros-Aarteil S."/>
            <person name="Calhoun S."/>
            <person name="Haridas S."/>
            <person name="Kuo A."/>
            <person name="Mondo S."/>
            <person name="Pangilinan J."/>
            <person name="Riley R."/>
            <person name="LaButti K."/>
            <person name="Andreopoulos B."/>
            <person name="Lipzen A."/>
            <person name="Chen C."/>
            <person name="Yan M."/>
            <person name="Daum C."/>
            <person name="Ng V."/>
            <person name="Clum A."/>
            <person name="Steindorff A."/>
            <person name="Ohm R.A."/>
            <person name="Martin F."/>
            <person name="Silar P."/>
            <person name="Natvig D.O."/>
            <person name="Lalanne C."/>
            <person name="Gautier V."/>
            <person name="Ament-Velasquez S.L."/>
            <person name="Kruys A."/>
            <person name="Hutchinson M.I."/>
            <person name="Powell A.J."/>
            <person name="Barry K."/>
            <person name="Miller A.N."/>
            <person name="Grigoriev I.V."/>
            <person name="Debuchy R."/>
            <person name="Gladieux P."/>
            <person name="Hiltunen Thoren M."/>
            <person name="Johannesson H."/>
        </authorList>
    </citation>
    <scope>NUCLEOTIDE SEQUENCE</scope>
    <source>
        <strain evidence="2">CBS 757.83</strain>
    </source>
</reference>
<dbReference type="Proteomes" id="UP001305647">
    <property type="component" value="Unassembled WGS sequence"/>
</dbReference>
<protein>
    <submittedName>
        <fullName evidence="2">Uncharacterized protein</fullName>
    </submittedName>
</protein>
<evidence type="ECO:0000256" key="1">
    <source>
        <dbReference type="SAM" id="MobiDB-lite"/>
    </source>
</evidence>
<evidence type="ECO:0000313" key="3">
    <source>
        <dbReference type="Proteomes" id="UP001305647"/>
    </source>
</evidence>